<dbReference type="CDD" id="cd18785">
    <property type="entry name" value="SF2_C"/>
    <property type="match status" value="1"/>
</dbReference>
<dbReference type="AlphaFoldDB" id="A0A7W7SNK1"/>
<evidence type="ECO:0000313" key="4">
    <source>
        <dbReference type="Proteomes" id="UP000578819"/>
    </source>
</evidence>
<keyword evidence="4" id="KW-1185">Reference proteome</keyword>
<dbReference type="Proteomes" id="UP000578819">
    <property type="component" value="Unassembled WGS sequence"/>
</dbReference>
<dbReference type="SMART" id="SM00490">
    <property type="entry name" value="HELICc"/>
    <property type="match status" value="1"/>
</dbReference>
<name>A0A7W7SNK1_9ACTN</name>
<protein>
    <recommendedName>
        <fullName evidence="2">Helicase C-terminal domain-containing protein</fullName>
    </recommendedName>
</protein>
<dbReference type="NCBIfam" id="NF038325">
    <property type="entry name" value="DISARM_DrmAS"/>
    <property type="match status" value="1"/>
</dbReference>
<sequence>MNGEGVLAVPDERVIRAELERLVRADLLGPLGGQDEEFREDPLDRYILGRLAPNGISVEPDTQDELSDATTSDILEGDAEPSAPNVPSLAPSALGFTATVAGDVTALTITAHWGRYERTASTHEEHAGKRVWRRYQQGGTVRIRLDEGLLPKTVVDREQPAVVVRGRARRRDGLWLVSLFLENRQPASVKRDAALWLFQAELTATGVDGQPAFAPRPEQITGGDASDQAERRRLAMAYRFQPEFAVGHGTAVRAEQSDDDLMRAHTIRTTTVPEHEVPFTDVPSAAEDTDLPELANVVLDMRRLAELAEDGPVEALTAVIQPLVDGYRSWIDRNETTAGDPTRRLDGYRPQAREAVRDARRAADRIEAGIRLLASDPVARRAFGFANRAMYLQRVHSVVAADRREHPHTPLAQCITDADQPTNHRWRPFQLAFVLLNLPALADPRHAERTEDPRKATADLLWFPTGGGKTEAYLGLTAFTIAVRRLQPAYGGMAAATGLAVLMRYTLRLLTIQQFERAATLICAAETLRRADQSTWGEQPIRIGLWVGGRVTPNRTDDAEEWLSRQRRGRGMATRGQGSPHQLTTCPWCGTGIEAGRDISVEQVYRRTLVICPEVECPFSETGGFTLPADEKGLPVLLVDEEIYRHPPALLIATVDKFAQLPWKGETAALFGRVGRRCERHGYLTEDLERADWEKPTHRMKGGAPPARIVDCPRLRPPDLVIQDELHLISGPLGSLVGLYETAVDRLASWEPEPGHWSRPKVIASTATVRRAHRQIDALFHRHTEVFPPPGLDASDSFFARQRPATGHPGRRYIGICAHGTRIKSTLIRVYVSVLGAAQKLHDRYGHNPITDPYMTLVGYFNSLRDLGGMRRLVEDDVSTRLIRADERGLARRFDPLLKELTSRMPSDDIRPLLDQLAVRFSGTRPKGSPPPIDVLLATSMIAVGVDVSRLGVMVVANQPKSTAEYIQATSRVGRAAPGLVFTVYNWARPRDLSHYEKFDHFHANVYRHVEALSVTPFAERAIDRGLTGVLVALVRNLEPGYSGNLRAQEFDRHSKLADHVVRFLKRRSSVAADNATRNRVEDELEARLDLWARERSVPARRLAYDKPYRSDDIAGLLHRPEEGRWRQTTCPTSLRDVEPGIQLQLHISGVAADNPPPFRSRDTSNPAATS</sequence>
<dbReference type="Gene3D" id="3.40.50.300">
    <property type="entry name" value="P-loop containing nucleotide triphosphate hydrolases"/>
    <property type="match status" value="1"/>
</dbReference>
<evidence type="ECO:0000259" key="2">
    <source>
        <dbReference type="PROSITE" id="PS51194"/>
    </source>
</evidence>
<evidence type="ECO:0000313" key="3">
    <source>
        <dbReference type="EMBL" id="MBB4957921.1"/>
    </source>
</evidence>
<dbReference type="RefSeq" id="WP_184534092.1">
    <property type="nucleotide sequence ID" value="NZ_JACHJW010000001.1"/>
</dbReference>
<comment type="caution">
    <text evidence="3">The sequence shown here is derived from an EMBL/GenBank/DDBJ whole genome shotgun (WGS) entry which is preliminary data.</text>
</comment>
<reference evidence="3 4" key="1">
    <citation type="submission" date="2020-08" db="EMBL/GenBank/DDBJ databases">
        <title>Sequencing the genomes of 1000 actinobacteria strains.</title>
        <authorList>
            <person name="Klenk H.-P."/>
        </authorList>
    </citation>
    <scope>NUCLEOTIDE SEQUENCE [LARGE SCALE GENOMIC DNA]</scope>
    <source>
        <strain evidence="3 4">DSM 45886</strain>
    </source>
</reference>
<dbReference type="InterPro" id="IPR027417">
    <property type="entry name" value="P-loop_NTPase"/>
</dbReference>
<dbReference type="InterPro" id="IPR001650">
    <property type="entry name" value="Helicase_C-like"/>
</dbReference>
<accession>A0A7W7SNK1</accession>
<gene>
    <name evidence="3" type="ORF">FHR38_001654</name>
</gene>
<evidence type="ECO:0000256" key="1">
    <source>
        <dbReference type="SAM" id="MobiDB-lite"/>
    </source>
</evidence>
<proteinExistence type="predicted"/>
<dbReference type="EMBL" id="JACHJW010000001">
    <property type="protein sequence ID" value="MBB4957921.1"/>
    <property type="molecule type" value="Genomic_DNA"/>
</dbReference>
<dbReference type="Pfam" id="PF00271">
    <property type="entry name" value="Helicase_C"/>
    <property type="match status" value="1"/>
</dbReference>
<dbReference type="SUPFAM" id="SSF52540">
    <property type="entry name" value="P-loop containing nucleoside triphosphate hydrolases"/>
    <property type="match status" value="1"/>
</dbReference>
<feature type="domain" description="Helicase C-terminal" evidence="2">
    <location>
        <begin position="849"/>
        <end position="1014"/>
    </location>
</feature>
<feature type="region of interest" description="Disordered" evidence="1">
    <location>
        <begin position="1150"/>
        <end position="1171"/>
    </location>
</feature>
<organism evidence="3 4">
    <name type="scientific">Micromonospora polyrhachis</name>
    <dbReference type="NCBI Taxonomy" id="1282883"/>
    <lineage>
        <taxon>Bacteria</taxon>
        <taxon>Bacillati</taxon>
        <taxon>Actinomycetota</taxon>
        <taxon>Actinomycetes</taxon>
        <taxon>Micromonosporales</taxon>
        <taxon>Micromonosporaceae</taxon>
        <taxon>Micromonospora</taxon>
    </lineage>
</organism>
<dbReference type="PROSITE" id="PS51194">
    <property type="entry name" value="HELICASE_CTER"/>
    <property type="match status" value="1"/>
</dbReference>